<dbReference type="RefSeq" id="WP_114593534.1">
    <property type="nucleotide sequence ID" value="NZ_CP031165.1"/>
</dbReference>
<accession>A0A346Y4D9</accession>
<keyword evidence="1" id="KW-0808">Transferase</keyword>
<dbReference type="AlphaFoldDB" id="A0A346Y4D9"/>
<dbReference type="EMBL" id="CP031165">
    <property type="protein sequence ID" value="AXV09336.1"/>
    <property type="molecule type" value="Genomic_DNA"/>
</dbReference>
<protein>
    <submittedName>
        <fullName evidence="1">Acetyltransferase</fullName>
    </submittedName>
</protein>
<keyword evidence="2" id="KW-1185">Reference proteome</keyword>
<proteinExistence type="predicted"/>
<dbReference type="InterPro" id="IPR050179">
    <property type="entry name" value="Trans_hexapeptide_repeat"/>
</dbReference>
<dbReference type="Proteomes" id="UP000264006">
    <property type="component" value="Chromosome"/>
</dbReference>
<dbReference type="Gene3D" id="2.160.10.10">
    <property type="entry name" value="Hexapeptide repeat proteins"/>
    <property type="match status" value="1"/>
</dbReference>
<evidence type="ECO:0000313" key="1">
    <source>
        <dbReference type="EMBL" id="AXV09336.1"/>
    </source>
</evidence>
<name>A0A346Y4D9_9ACTN</name>
<dbReference type="GO" id="GO:0016740">
    <property type="term" value="F:transferase activity"/>
    <property type="evidence" value="ECO:0007669"/>
    <property type="project" value="UniProtKB-KW"/>
</dbReference>
<sequence>MRIDPDATVAEDAQIGEGTMVWGLAQVRDGARLGKECIVGRGAFVDTGVVLGDRCKVQNNALLYAPATLEDGVFIGPAVILTNDLRPRSISPDGQLKRGSDWAAAGVTIRHGAAIGAGAIVVAGVTVGRWAMAAAGATVAKDVPDHALVAGVPARQLGWVCACGGRLDVDPEDGRWTCREDGTVHRLTDGTMAAEG</sequence>
<dbReference type="PANTHER" id="PTHR43300">
    <property type="entry name" value="ACETYLTRANSFERASE"/>
    <property type="match status" value="1"/>
</dbReference>
<dbReference type="SUPFAM" id="SSF51161">
    <property type="entry name" value="Trimeric LpxA-like enzymes"/>
    <property type="match status" value="1"/>
</dbReference>
<dbReference type="KEGG" id="euz:DVS28_a4675"/>
<dbReference type="InterPro" id="IPR011004">
    <property type="entry name" value="Trimer_LpxA-like_sf"/>
</dbReference>
<dbReference type="Pfam" id="PF14602">
    <property type="entry name" value="Hexapep_2"/>
    <property type="match status" value="1"/>
</dbReference>
<dbReference type="InterPro" id="IPR001451">
    <property type="entry name" value="Hexapep"/>
</dbReference>
<dbReference type="CDD" id="cd03358">
    <property type="entry name" value="LbH_WxcM_N_like"/>
    <property type="match status" value="1"/>
</dbReference>
<reference evidence="1 2" key="1">
    <citation type="submission" date="2018-09" db="EMBL/GenBank/DDBJ databases">
        <title>Complete genome sequence of Euzebya sp. DY32-46 isolated from seawater of Pacific Ocean.</title>
        <authorList>
            <person name="Xu L."/>
            <person name="Wu Y.-H."/>
            <person name="Xu X.-W."/>
        </authorList>
    </citation>
    <scope>NUCLEOTIDE SEQUENCE [LARGE SCALE GENOMIC DNA]</scope>
    <source>
        <strain evidence="1 2">DY32-46</strain>
    </source>
</reference>
<dbReference type="OrthoDB" id="2643438at2"/>
<dbReference type="PANTHER" id="PTHR43300:SF4">
    <property type="entry name" value="ACYL-[ACYL-CARRIER-PROTEIN]--UDP-N-ACETYLGLUCOSAMINE O-ACYLTRANSFERASE"/>
    <property type="match status" value="1"/>
</dbReference>
<evidence type="ECO:0000313" key="2">
    <source>
        <dbReference type="Proteomes" id="UP000264006"/>
    </source>
</evidence>
<gene>
    <name evidence="1" type="ORF">DVS28_a4675</name>
</gene>
<organism evidence="1 2">
    <name type="scientific">Euzebya pacifica</name>
    <dbReference type="NCBI Taxonomy" id="1608957"/>
    <lineage>
        <taxon>Bacteria</taxon>
        <taxon>Bacillati</taxon>
        <taxon>Actinomycetota</taxon>
        <taxon>Nitriliruptoria</taxon>
        <taxon>Euzebyales</taxon>
    </lineage>
</organism>